<evidence type="ECO:0000313" key="1">
    <source>
        <dbReference type="EMBL" id="OJZ91938.1"/>
    </source>
</evidence>
<name>A0A1M3TYT9_ASPLC</name>
<dbReference type="AlphaFoldDB" id="A0A1M3TYT9"/>
<evidence type="ECO:0000313" key="2">
    <source>
        <dbReference type="Proteomes" id="UP000184063"/>
    </source>
</evidence>
<protein>
    <submittedName>
        <fullName evidence="1">Uncharacterized protein</fullName>
    </submittedName>
</protein>
<reference evidence="2" key="1">
    <citation type="journal article" date="2017" name="Genome Biol.">
        <title>Comparative genomics reveals high biological diversity and specific adaptations in the industrially and medically important fungal genus Aspergillus.</title>
        <authorList>
            <person name="de Vries R.P."/>
            <person name="Riley R."/>
            <person name="Wiebenga A."/>
            <person name="Aguilar-Osorio G."/>
            <person name="Amillis S."/>
            <person name="Uchima C.A."/>
            <person name="Anderluh G."/>
            <person name="Asadollahi M."/>
            <person name="Askin M."/>
            <person name="Barry K."/>
            <person name="Battaglia E."/>
            <person name="Bayram O."/>
            <person name="Benocci T."/>
            <person name="Braus-Stromeyer S.A."/>
            <person name="Caldana C."/>
            <person name="Canovas D."/>
            <person name="Cerqueira G.C."/>
            <person name="Chen F."/>
            <person name="Chen W."/>
            <person name="Choi C."/>
            <person name="Clum A."/>
            <person name="Dos Santos R.A."/>
            <person name="Damasio A.R."/>
            <person name="Diallinas G."/>
            <person name="Emri T."/>
            <person name="Fekete E."/>
            <person name="Flipphi M."/>
            <person name="Freyberg S."/>
            <person name="Gallo A."/>
            <person name="Gournas C."/>
            <person name="Habgood R."/>
            <person name="Hainaut M."/>
            <person name="Harispe M.L."/>
            <person name="Henrissat B."/>
            <person name="Hilden K.S."/>
            <person name="Hope R."/>
            <person name="Hossain A."/>
            <person name="Karabika E."/>
            <person name="Karaffa L."/>
            <person name="Karanyi Z."/>
            <person name="Krasevec N."/>
            <person name="Kuo A."/>
            <person name="Kusch H."/>
            <person name="LaButti K."/>
            <person name="Lagendijk E.L."/>
            <person name="Lapidus A."/>
            <person name="Levasseur A."/>
            <person name="Lindquist E."/>
            <person name="Lipzen A."/>
            <person name="Logrieco A.F."/>
            <person name="MacCabe A."/>
            <person name="Maekelae M.R."/>
            <person name="Malavazi I."/>
            <person name="Melin P."/>
            <person name="Meyer V."/>
            <person name="Mielnichuk N."/>
            <person name="Miskei M."/>
            <person name="Molnar A.P."/>
            <person name="Mule G."/>
            <person name="Ngan C.Y."/>
            <person name="Orejas M."/>
            <person name="Orosz E."/>
            <person name="Ouedraogo J.P."/>
            <person name="Overkamp K.M."/>
            <person name="Park H.-S."/>
            <person name="Perrone G."/>
            <person name="Piumi F."/>
            <person name="Punt P.J."/>
            <person name="Ram A.F."/>
            <person name="Ramon A."/>
            <person name="Rauscher S."/>
            <person name="Record E."/>
            <person name="Riano-Pachon D.M."/>
            <person name="Robert V."/>
            <person name="Roehrig J."/>
            <person name="Ruller R."/>
            <person name="Salamov A."/>
            <person name="Salih N.S."/>
            <person name="Samson R.A."/>
            <person name="Sandor E."/>
            <person name="Sanguinetti M."/>
            <person name="Schuetze T."/>
            <person name="Sepcic K."/>
            <person name="Shelest E."/>
            <person name="Sherlock G."/>
            <person name="Sophianopoulou V."/>
            <person name="Squina F.M."/>
            <person name="Sun H."/>
            <person name="Susca A."/>
            <person name="Todd R.B."/>
            <person name="Tsang A."/>
            <person name="Unkles S.E."/>
            <person name="van de Wiele N."/>
            <person name="van Rossen-Uffink D."/>
            <person name="Oliveira J.V."/>
            <person name="Vesth T.C."/>
            <person name="Visser J."/>
            <person name="Yu J.-H."/>
            <person name="Zhou M."/>
            <person name="Andersen M.R."/>
            <person name="Archer D.B."/>
            <person name="Baker S.E."/>
            <person name="Benoit I."/>
            <person name="Brakhage A.A."/>
            <person name="Braus G.H."/>
            <person name="Fischer R."/>
            <person name="Frisvad J.C."/>
            <person name="Goldman G.H."/>
            <person name="Houbraken J."/>
            <person name="Oakley B."/>
            <person name="Pocsi I."/>
            <person name="Scazzocchio C."/>
            <person name="Seiboth B."/>
            <person name="vanKuyk P.A."/>
            <person name="Wortman J."/>
            <person name="Dyer P.S."/>
            <person name="Grigoriev I.V."/>
        </authorList>
    </citation>
    <scope>NUCLEOTIDE SEQUENCE [LARGE SCALE GENOMIC DNA]</scope>
    <source>
        <strain evidence="2">CBS 106.47</strain>
    </source>
</reference>
<organism evidence="1 2">
    <name type="scientific">Aspergillus luchuensis (strain CBS 106.47)</name>
    <dbReference type="NCBI Taxonomy" id="1137211"/>
    <lineage>
        <taxon>Eukaryota</taxon>
        <taxon>Fungi</taxon>
        <taxon>Dikarya</taxon>
        <taxon>Ascomycota</taxon>
        <taxon>Pezizomycotina</taxon>
        <taxon>Eurotiomycetes</taxon>
        <taxon>Eurotiomycetidae</taxon>
        <taxon>Eurotiales</taxon>
        <taxon>Aspergillaceae</taxon>
        <taxon>Aspergillus</taxon>
        <taxon>Aspergillus subgen. Circumdati</taxon>
    </lineage>
</organism>
<sequence length="104" mass="11651">MPCPGGRLHYSWQRHCYTTHSLYLNPGSGSKAQLPSTGIATTLLHARGEKYPRLLASRHNWVLANPSPVLLAASDRRLALLRSKTGIHRTCLVWRHHPCDCSTK</sequence>
<proteinExistence type="predicted"/>
<dbReference type="EMBL" id="KV878236">
    <property type="protein sequence ID" value="OJZ91938.1"/>
    <property type="molecule type" value="Genomic_DNA"/>
</dbReference>
<gene>
    <name evidence="1" type="ORF">ASPFODRAFT_55598</name>
</gene>
<dbReference type="VEuPathDB" id="FungiDB:ASPFODRAFT_55598"/>
<dbReference type="Proteomes" id="UP000184063">
    <property type="component" value="Unassembled WGS sequence"/>
</dbReference>
<accession>A0A1M3TYT9</accession>